<dbReference type="Proteomes" id="UP000014184">
    <property type="component" value="Unassembled WGS sequence"/>
</dbReference>
<dbReference type="SMART" id="SM01217">
    <property type="entry name" value="Fn3_like"/>
    <property type="match status" value="1"/>
</dbReference>
<organism evidence="5 6">
    <name type="scientific">Thermobifida fusca TM51</name>
    <dbReference type="NCBI Taxonomy" id="1169414"/>
    <lineage>
        <taxon>Bacteria</taxon>
        <taxon>Bacillati</taxon>
        <taxon>Actinomycetota</taxon>
        <taxon>Actinomycetes</taxon>
        <taxon>Streptosporangiales</taxon>
        <taxon>Nocardiopsidaceae</taxon>
        <taxon>Thermobifida</taxon>
    </lineage>
</organism>
<dbReference type="PRINTS" id="PR00133">
    <property type="entry name" value="GLHYDRLASE3"/>
</dbReference>
<dbReference type="GO" id="GO:0046556">
    <property type="term" value="F:alpha-L-arabinofuranosidase activity"/>
    <property type="evidence" value="ECO:0007669"/>
    <property type="project" value="TreeGrafter"/>
</dbReference>
<dbReference type="SUPFAM" id="SSF49785">
    <property type="entry name" value="Galactose-binding domain-like"/>
    <property type="match status" value="1"/>
</dbReference>
<dbReference type="Gene3D" id="2.60.120.260">
    <property type="entry name" value="Galactose-binding domain-like"/>
    <property type="match status" value="1"/>
</dbReference>
<dbReference type="Gene3D" id="2.60.40.10">
    <property type="entry name" value="Immunoglobulins"/>
    <property type="match status" value="1"/>
</dbReference>
<dbReference type="GO" id="GO:0045493">
    <property type="term" value="P:xylan catabolic process"/>
    <property type="evidence" value="ECO:0007669"/>
    <property type="project" value="InterPro"/>
</dbReference>
<dbReference type="Pfam" id="PF03422">
    <property type="entry name" value="CBM_6"/>
    <property type="match status" value="1"/>
</dbReference>
<dbReference type="InterPro" id="IPR026891">
    <property type="entry name" value="Fn3-like"/>
</dbReference>
<keyword evidence="3" id="KW-0378">Hydrolase</keyword>
<evidence type="ECO:0000313" key="5">
    <source>
        <dbReference type="EMBL" id="EOR71306.1"/>
    </source>
</evidence>
<evidence type="ECO:0000313" key="6">
    <source>
        <dbReference type="Proteomes" id="UP000014184"/>
    </source>
</evidence>
<accession>A0A9P2T9R3</accession>
<dbReference type="PANTHER" id="PTHR42721:SF3">
    <property type="entry name" value="BETA-D-XYLOSIDASE 5-RELATED"/>
    <property type="match status" value="1"/>
</dbReference>
<proteinExistence type="inferred from homology"/>
<dbReference type="InterPro" id="IPR001764">
    <property type="entry name" value="Glyco_hydro_3_N"/>
</dbReference>
<dbReference type="AlphaFoldDB" id="A0A9P2T9R3"/>
<dbReference type="Pfam" id="PF00933">
    <property type="entry name" value="Glyco_hydro_3"/>
    <property type="match status" value="1"/>
</dbReference>
<dbReference type="InterPro" id="IPR008999">
    <property type="entry name" value="Actin-crosslinking"/>
</dbReference>
<dbReference type="SUPFAM" id="SSF52279">
    <property type="entry name" value="Beta-D-glucan exohydrolase, C-terminal domain"/>
    <property type="match status" value="1"/>
</dbReference>
<dbReference type="SUPFAM" id="SSF51445">
    <property type="entry name" value="(Trans)glycosidases"/>
    <property type="match status" value="1"/>
</dbReference>
<evidence type="ECO:0000259" key="4">
    <source>
        <dbReference type="PROSITE" id="PS51175"/>
    </source>
</evidence>
<dbReference type="Gene3D" id="2.60.120.380">
    <property type="match status" value="1"/>
</dbReference>
<evidence type="ECO:0000256" key="3">
    <source>
        <dbReference type="ARBA" id="ARBA00022801"/>
    </source>
</evidence>
<protein>
    <submittedName>
        <fullName evidence="5">Exo-1,4-beta-glucosidase</fullName>
    </submittedName>
</protein>
<comment type="caution">
    <text evidence="5">The sequence shown here is derived from an EMBL/GenBank/DDBJ whole genome shotgun (WGS) entry which is preliminary data.</text>
</comment>
<dbReference type="CDD" id="cd04084">
    <property type="entry name" value="CBM6_xylanase-like"/>
    <property type="match status" value="1"/>
</dbReference>
<dbReference type="InterPro" id="IPR008979">
    <property type="entry name" value="Galactose-bd-like_sf"/>
</dbReference>
<dbReference type="SUPFAM" id="SSF50405">
    <property type="entry name" value="Actin-crosslinking proteins"/>
    <property type="match status" value="1"/>
</dbReference>
<dbReference type="InterPro" id="IPR044993">
    <property type="entry name" value="BXL"/>
</dbReference>
<comment type="similarity">
    <text evidence="1">Belongs to the glycosyl hydrolase 3 family.</text>
</comment>
<dbReference type="InterPro" id="IPR006584">
    <property type="entry name" value="Cellulose-bd_IV"/>
</dbReference>
<keyword evidence="6" id="KW-1185">Reference proteome</keyword>
<dbReference type="PROSITE" id="PS51175">
    <property type="entry name" value="CBM6"/>
    <property type="match status" value="1"/>
</dbReference>
<dbReference type="Gene3D" id="3.40.50.1700">
    <property type="entry name" value="Glycoside hydrolase family 3 C-terminal domain"/>
    <property type="match status" value="1"/>
</dbReference>
<dbReference type="RefSeq" id="WP_016188726.1">
    <property type="nucleotide sequence ID" value="NZ_AOSG01000043.1"/>
</dbReference>
<dbReference type="SMART" id="SM00606">
    <property type="entry name" value="CBD_IV"/>
    <property type="match status" value="1"/>
</dbReference>
<dbReference type="InterPro" id="IPR036962">
    <property type="entry name" value="Glyco_hydro_3_N_sf"/>
</dbReference>
<dbReference type="Pfam" id="PF14310">
    <property type="entry name" value="Fn3-like"/>
    <property type="match status" value="1"/>
</dbReference>
<dbReference type="GO" id="GO:0030246">
    <property type="term" value="F:carbohydrate binding"/>
    <property type="evidence" value="ECO:0007669"/>
    <property type="project" value="InterPro"/>
</dbReference>
<dbReference type="PANTHER" id="PTHR42721">
    <property type="entry name" value="SUGAR HYDROLASE-RELATED"/>
    <property type="match status" value="1"/>
</dbReference>
<dbReference type="Pfam" id="PF01915">
    <property type="entry name" value="Glyco_hydro_3_C"/>
    <property type="match status" value="1"/>
</dbReference>
<dbReference type="InterPro" id="IPR036881">
    <property type="entry name" value="Glyco_hydro_3_C_sf"/>
</dbReference>
<feature type="domain" description="CBM6" evidence="4">
    <location>
        <begin position="807"/>
        <end position="928"/>
    </location>
</feature>
<dbReference type="GO" id="GO:0031222">
    <property type="term" value="P:arabinan catabolic process"/>
    <property type="evidence" value="ECO:0007669"/>
    <property type="project" value="TreeGrafter"/>
</dbReference>
<sequence>MTEPFRDPTLPPHERVRDLLARLTTEEKIGLLHQYQRPIPRLGIASFRTGTEALHGLAWHGPATVFPQAIGLASTWDPDLVQQVGAATAAEVLVFHTKNPATVGRNVWAPVVNPLRDPRWGRNEEGYSEDPWLTGVMAVSYARGLAGPHPHRMDTAPTLKHFLAYNNETDRCTSSSHLPPRVLHEYELPAFLPALREGVAVAVMPSYNLVNGRPAHLSPLINDVLRAAAPDELMVVSDAMAPGNLVDPQHYYDDHATAYAHALRAGIDSFTQDDDRAEATLAHLRDALDRGLITEEDLDRAATHILSVRVRLGEFDPEPLRRVDPDTVNSPAHQALARTAARRSIVLLKNDGILPLRDPRRIAVIGQLADTLMEDWYSGTLPYAITARAGLAERTETVFCEGVDRIALRTNEGYLTASADGTPMTITPAPGFGPVAESAAFDLFDWGGAWALRAVVNGRYVSEDENGHLTNDQPGPNGWEVRQTFRWQPDPNGTGVLQHIATGRYVAVGDNNTVTLTPDADSAAVFTIDTLRSGATEAAAIAATAEVAIVVAGDHPLVNGRETEDRTDLDLPAAQEKVLRAVRAANPATVLVLTSGYPFGIVWADEHIPAILWSAHGGQEYGRALADVLFGDADPTGRLTQTWYRSAAELPDLFDYDIIANDATYLYYLGSPLYPFGHGLSYTTFDYTDPEVHVTDDHVTVHVTVTNTGDRFGEEVVQCYTHQRVSRVKQPLRKLQGFARVALHPGESRRVRIDFPIHALAIWDVTRSRFVVEDAPRTVHLGRSAKDLRVCAPLNVPGEPIGPRPATRLHAADNDEYHGVVLCAAAKDRGDAVRATEPGAWIAFLDVDFTPAPKEAVICANTDQPGTLTLRIDNPISGPTVATADIPAATDHFDFTEVRIPVDSVTRRHDLYIVFEAAGTALAWIDLS</sequence>
<keyword evidence="2" id="KW-0732">Signal</keyword>
<dbReference type="CDD" id="cd23343">
    <property type="entry name" value="beta-trefoil_FSCN_BglX-like"/>
    <property type="match status" value="1"/>
</dbReference>
<dbReference type="InterPro" id="IPR013783">
    <property type="entry name" value="Ig-like_fold"/>
</dbReference>
<dbReference type="GO" id="GO:0009044">
    <property type="term" value="F:xylan 1,4-beta-xylosidase activity"/>
    <property type="evidence" value="ECO:0007669"/>
    <property type="project" value="InterPro"/>
</dbReference>
<reference evidence="5 6" key="1">
    <citation type="journal article" date="2013" name="Genome Announc.">
        <title>Draft Genome Sequence of the Lignocellulose Decomposer Thermobifida fusca Strain TM51.</title>
        <authorList>
            <person name="Toth A."/>
            <person name="Barna T."/>
            <person name="Nagy I."/>
            <person name="Horvath B."/>
            <person name="Nagy I."/>
            <person name="Tancsics A."/>
            <person name="Kriszt B."/>
            <person name="Baka E."/>
            <person name="Fekete C."/>
            <person name="Kukolya J."/>
        </authorList>
    </citation>
    <scope>NUCLEOTIDE SEQUENCE [LARGE SCALE GENOMIC DNA]</scope>
    <source>
        <strain evidence="5 6">TM51</strain>
    </source>
</reference>
<dbReference type="Gene3D" id="3.20.20.300">
    <property type="entry name" value="Glycoside hydrolase, family 3, N-terminal domain"/>
    <property type="match status" value="1"/>
</dbReference>
<evidence type="ECO:0000256" key="1">
    <source>
        <dbReference type="ARBA" id="ARBA00005336"/>
    </source>
</evidence>
<dbReference type="InterPro" id="IPR017853">
    <property type="entry name" value="GH"/>
</dbReference>
<gene>
    <name evidence="5" type="ORF">TM51_08326</name>
</gene>
<dbReference type="InterPro" id="IPR002772">
    <property type="entry name" value="Glyco_hydro_3_C"/>
</dbReference>
<evidence type="ECO:0000256" key="2">
    <source>
        <dbReference type="ARBA" id="ARBA00022729"/>
    </source>
</evidence>
<name>A0A9P2T9R3_THEFU</name>
<dbReference type="EMBL" id="AOSG01000043">
    <property type="protein sequence ID" value="EOR71306.1"/>
    <property type="molecule type" value="Genomic_DNA"/>
</dbReference>
<dbReference type="InterPro" id="IPR005084">
    <property type="entry name" value="CBM6"/>
</dbReference>